<gene>
    <name evidence="3" type="ORF">C8261_13995</name>
</gene>
<dbReference type="EMBL" id="PZKC01000012">
    <property type="protein sequence ID" value="PTD95562.1"/>
    <property type="molecule type" value="Genomic_DNA"/>
</dbReference>
<evidence type="ECO:0000313" key="4">
    <source>
        <dbReference type="Proteomes" id="UP000241193"/>
    </source>
</evidence>
<name>A0A2T4ICQ3_9RHOO</name>
<evidence type="ECO:0000313" key="3">
    <source>
        <dbReference type="EMBL" id="PTD95562.1"/>
    </source>
</evidence>
<accession>A0A2T4ICQ3</accession>
<keyword evidence="4" id="KW-1185">Reference proteome</keyword>
<dbReference type="Pfam" id="PF13670">
    <property type="entry name" value="PepSY_2"/>
    <property type="match status" value="1"/>
</dbReference>
<evidence type="ECO:0000256" key="1">
    <source>
        <dbReference type="SAM" id="MobiDB-lite"/>
    </source>
</evidence>
<dbReference type="InterPro" id="IPR025711">
    <property type="entry name" value="PepSY"/>
</dbReference>
<dbReference type="OrthoDB" id="8797209at2"/>
<feature type="region of interest" description="Disordered" evidence="1">
    <location>
        <begin position="1"/>
        <end position="27"/>
    </location>
</feature>
<reference evidence="3 4" key="2">
    <citation type="submission" date="2018-04" db="EMBL/GenBank/DDBJ databases">
        <title>Thauera lacus sp. nov., isolated from an saline lake in Inner Mongolia, China.</title>
        <authorList>
            <person name="Liang Q.-Y."/>
        </authorList>
    </citation>
    <scope>NUCLEOTIDE SEQUENCE [LARGE SCALE GENOMIC DNA]</scope>
    <source>
        <strain evidence="3 4">D20</strain>
    </source>
</reference>
<dbReference type="Proteomes" id="UP000241193">
    <property type="component" value="Unassembled WGS sequence"/>
</dbReference>
<evidence type="ECO:0000259" key="2">
    <source>
        <dbReference type="Pfam" id="PF13670"/>
    </source>
</evidence>
<feature type="region of interest" description="Disordered" evidence="1">
    <location>
        <begin position="129"/>
        <end position="148"/>
    </location>
</feature>
<feature type="compositionally biased region" description="Basic and acidic residues" evidence="1">
    <location>
        <begin position="129"/>
        <end position="142"/>
    </location>
</feature>
<proteinExistence type="predicted"/>
<protein>
    <recommendedName>
        <fullName evidence="2">PepSY domain-containing protein</fullName>
    </recommendedName>
</protein>
<comment type="caution">
    <text evidence="3">The sequence shown here is derived from an EMBL/GenBank/DDBJ whole genome shotgun (WGS) entry which is preliminary data.</text>
</comment>
<organism evidence="3 4">
    <name type="scientific">Pseudothauera lacus</name>
    <dbReference type="NCBI Taxonomy" id="2136175"/>
    <lineage>
        <taxon>Bacteria</taxon>
        <taxon>Pseudomonadati</taxon>
        <taxon>Pseudomonadota</taxon>
        <taxon>Betaproteobacteria</taxon>
        <taxon>Rhodocyclales</taxon>
        <taxon>Zoogloeaceae</taxon>
        <taxon>Pseudothauera</taxon>
    </lineage>
</organism>
<feature type="domain" description="PepSY" evidence="2">
    <location>
        <begin position="51"/>
        <end position="131"/>
    </location>
</feature>
<feature type="compositionally biased region" description="Polar residues" evidence="1">
    <location>
        <begin position="1"/>
        <end position="17"/>
    </location>
</feature>
<sequence>MNTAFSVRSATTAQHASTVRRAGRTYKPETGASTMAINRRFTTFAAVLAFAAALGGSAVLVPPAFAQDAGAQRVSELSAGQIVQRLEADGYTAINKFERKRDYVEVKAIDAQGRRVELKLDPVDGRVIESETRVHARSRDDAQPMPRR</sequence>
<reference evidence="3 4" key="1">
    <citation type="submission" date="2018-03" db="EMBL/GenBank/DDBJ databases">
        <authorList>
            <person name="Keele B.F."/>
        </authorList>
    </citation>
    <scope>NUCLEOTIDE SEQUENCE [LARGE SCALE GENOMIC DNA]</scope>
    <source>
        <strain evidence="3 4">D20</strain>
    </source>
</reference>
<dbReference type="AlphaFoldDB" id="A0A2T4ICQ3"/>